<evidence type="ECO:0000256" key="2">
    <source>
        <dbReference type="ARBA" id="ARBA00003195"/>
    </source>
</evidence>
<name>A0A1B6DH01_9HEMI</name>
<keyword evidence="10" id="KW-0809">Transit peptide</keyword>
<organism evidence="15">
    <name type="scientific">Clastoptera arizonana</name>
    <name type="common">Arizona spittle bug</name>
    <dbReference type="NCBI Taxonomy" id="38151"/>
    <lineage>
        <taxon>Eukaryota</taxon>
        <taxon>Metazoa</taxon>
        <taxon>Ecdysozoa</taxon>
        <taxon>Arthropoda</taxon>
        <taxon>Hexapoda</taxon>
        <taxon>Insecta</taxon>
        <taxon>Pterygota</taxon>
        <taxon>Neoptera</taxon>
        <taxon>Paraneoptera</taxon>
        <taxon>Hemiptera</taxon>
        <taxon>Auchenorrhyncha</taxon>
        <taxon>Cercopoidea</taxon>
        <taxon>Clastopteridae</taxon>
        <taxon>Clastoptera</taxon>
    </lineage>
</organism>
<comment type="function">
    <text evidence="2 13">Accessory subunit of the mitochondrial membrane respiratory chain NADH dehydrogenase (Complex I), that is believed not to be involved in catalysis. Complex I functions in the transfer of electrons from NADH to the respiratory chain. The immediate electron acceptor for the enzyme is believed to be ubiquinone.</text>
</comment>
<evidence type="ECO:0000256" key="3">
    <source>
        <dbReference type="ARBA" id="ARBA00004305"/>
    </source>
</evidence>
<dbReference type="PANTHER" id="PTHR10513">
    <property type="entry name" value="DEOXYNUCLEOSIDE KINASE"/>
    <property type="match status" value="1"/>
</dbReference>
<gene>
    <name evidence="15" type="ORF">g.3023</name>
</gene>
<dbReference type="InterPro" id="IPR027417">
    <property type="entry name" value="P-loop_NTPase"/>
</dbReference>
<dbReference type="EMBL" id="GEDC01012329">
    <property type="protein sequence ID" value="JAS24969.1"/>
    <property type="molecule type" value="Transcribed_RNA"/>
</dbReference>
<dbReference type="AlphaFoldDB" id="A0A1B6DH01"/>
<evidence type="ECO:0000256" key="1">
    <source>
        <dbReference type="ARBA" id="ARBA00001974"/>
    </source>
</evidence>
<evidence type="ECO:0000313" key="15">
    <source>
        <dbReference type="EMBL" id="JAS24969.1"/>
    </source>
</evidence>
<evidence type="ECO:0000256" key="9">
    <source>
        <dbReference type="ARBA" id="ARBA00022827"/>
    </source>
</evidence>
<feature type="domain" description="Deoxynucleoside kinase" evidence="14">
    <location>
        <begin position="86"/>
        <end position="307"/>
    </location>
</feature>
<dbReference type="GO" id="GO:0005759">
    <property type="term" value="C:mitochondrial matrix"/>
    <property type="evidence" value="ECO:0007669"/>
    <property type="project" value="UniProtKB-SubCell"/>
</dbReference>
<protein>
    <recommendedName>
        <fullName evidence="5 13">NADH dehydrogenase [ubiquinone] 1 alpha subcomplex subunit 10, mitochondrial</fullName>
    </recommendedName>
</protein>
<keyword evidence="6 13" id="KW-0813">Transport</keyword>
<keyword evidence="11 13" id="KW-0249">Electron transport</keyword>
<evidence type="ECO:0000256" key="8">
    <source>
        <dbReference type="ARBA" id="ARBA00022660"/>
    </source>
</evidence>
<sequence>MAVAIFGMNLPKLISLPGKPAIKNHICGSTLKQLVPLSAAYICGKALRDPNKTRPPPYPYKEKNYKVLNSWFDKTTSRFDENSKVIVVDGPIAAGKSTFAKALAEDLDMLYIPPTTMDDFYINPYGYDMRQLDDKMPKSFKSYDDKNFCLDPKGLNSAFFQIMMYKLRYSTYIDALAHLLNTGQGVVLVRSCFSDFVFMEASFKEGYISKQARSVYNDLKKHTIYDLLKPHLCIYLDIPVAKVQENIKKRNLPHQVKGKALTESFLTTFEDIYKRQFLKQVSEQSELLIYDWSDGGDVEVVIEDLERLDFDQYTIYDAKLSGWRIKREQTWSDLRQQYTTYKHDLMTCFNVPRFDCPELIGSGEDEKTIEEVWFSAPGMKYDVGFNADQGDTGILLKNKVKKLLNI</sequence>
<dbReference type="Gene3D" id="3.40.50.300">
    <property type="entry name" value="P-loop containing nucleotide triphosphate hydrolases"/>
    <property type="match status" value="1"/>
</dbReference>
<dbReference type="InterPro" id="IPR050566">
    <property type="entry name" value="Deoxyribonucleoside_kinase"/>
</dbReference>
<keyword evidence="12 13" id="KW-0496">Mitochondrion</keyword>
<dbReference type="SUPFAM" id="SSF52540">
    <property type="entry name" value="P-loop containing nucleoside triphosphate hydrolases"/>
    <property type="match status" value="1"/>
</dbReference>
<evidence type="ECO:0000256" key="6">
    <source>
        <dbReference type="ARBA" id="ARBA00022448"/>
    </source>
</evidence>
<dbReference type="PANTHER" id="PTHR10513:SF15">
    <property type="entry name" value="NADH DEHYDROGENASE [UBIQUINONE] 1 ALPHA SUBCOMPLEX SUBUNIT 10, MITOCHONDRIAL"/>
    <property type="match status" value="1"/>
</dbReference>
<reference evidence="15" key="1">
    <citation type="submission" date="2015-12" db="EMBL/GenBank/DDBJ databases">
        <title>De novo transcriptome assembly of four potential Pierce s Disease insect vectors from Arizona vineyards.</title>
        <authorList>
            <person name="Tassone E.E."/>
        </authorList>
    </citation>
    <scope>NUCLEOTIDE SEQUENCE</scope>
</reference>
<evidence type="ECO:0000256" key="11">
    <source>
        <dbReference type="ARBA" id="ARBA00022982"/>
    </source>
</evidence>
<dbReference type="InterPro" id="IPR015828">
    <property type="entry name" value="NDUFA10"/>
</dbReference>
<evidence type="ECO:0000256" key="5">
    <source>
        <dbReference type="ARBA" id="ARBA00017279"/>
    </source>
</evidence>
<dbReference type="PIRSF" id="PIRSF000543">
    <property type="entry name" value="NADH_UQ_42KD"/>
    <property type="match status" value="1"/>
</dbReference>
<dbReference type="InterPro" id="IPR031314">
    <property type="entry name" value="DNK_dom"/>
</dbReference>
<keyword evidence="7 13" id="KW-0285">Flavoprotein</keyword>
<dbReference type="GO" id="GO:0006120">
    <property type="term" value="P:mitochondrial electron transport, NADH to ubiquinone"/>
    <property type="evidence" value="ECO:0007669"/>
    <property type="project" value="InterPro"/>
</dbReference>
<comment type="cofactor">
    <cofactor evidence="1 13">
        <name>FAD</name>
        <dbReference type="ChEBI" id="CHEBI:57692"/>
    </cofactor>
</comment>
<comment type="similarity">
    <text evidence="4 13">Belongs to the complex I NDUFA10 subunit family.</text>
</comment>
<keyword evidence="9 13" id="KW-0274">FAD</keyword>
<dbReference type="Pfam" id="PF01712">
    <property type="entry name" value="dNK"/>
    <property type="match status" value="1"/>
</dbReference>
<accession>A0A1B6DH01</accession>
<evidence type="ECO:0000256" key="4">
    <source>
        <dbReference type="ARBA" id="ARBA00008606"/>
    </source>
</evidence>
<evidence type="ECO:0000259" key="14">
    <source>
        <dbReference type="Pfam" id="PF01712"/>
    </source>
</evidence>
<evidence type="ECO:0000256" key="10">
    <source>
        <dbReference type="ARBA" id="ARBA00022946"/>
    </source>
</evidence>
<evidence type="ECO:0000256" key="13">
    <source>
        <dbReference type="PIRNR" id="PIRNR000543"/>
    </source>
</evidence>
<evidence type="ECO:0000256" key="7">
    <source>
        <dbReference type="ARBA" id="ARBA00022630"/>
    </source>
</evidence>
<comment type="subcellular location">
    <subcellularLocation>
        <location evidence="3 13">Mitochondrion matrix</location>
    </subcellularLocation>
</comment>
<proteinExistence type="inferred from homology"/>
<keyword evidence="8 13" id="KW-0679">Respiratory chain</keyword>
<evidence type="ECO:0000256" key="12">
    <source>
        <dbReference type="ARBA" id="ARBA00023128"/>
    </source>
</evidence>